<reference evidence="1" key="2">
    <citation type="submission" date="2023-06" db="EMBL/GenBank/DDBJ databases">
        <authorList>
            <consortium name="Lawrence Berkeley National Laboratory"/>
            <person name="Haridas S."/>
            <person name="Hensen N."/>
            <person name="Bonometti L."/>
            <person name="Westerberg I."/>
            <person name="Brannstrom I.O."/>
            <person name="Guillou S."/>
            <person name="Cros-Aarteil S."/>
            <person name="Calhoun S."/>
            <person name="Kuo A."/>
            <person name="Mondo S."/>
            <person name="Pangilinan J."/>
            <person name="Riley R."/>
            <person name="Labutti K."/>
            <person name="Andreopoulos B."/>
            <person name="Lipzen A."/>
            <person name="Chen C."/>
            <person name="Yanf M."/>
            <person name="Daum C."/>
            <person name="Ng V."/>
            <person name="Clum A."/>
            <person name="Steindorff A."/>
            <person name="Ohm R."/>
            <person name="Martin F."/>
            <person name="Silar P."/>
            <person name="Natvig D."/>
            <person name="Lalanne C."/>
            <person name="Gautier V."/>
            <person name="Ament-Velasquez S.L."/>
            <person name="Kruys A."/>
            <person name="Hutchinson M.I."/>
            <person name="Powell A.J."/>
            <person name="Barry K."/>
            <person name="Miller A.N."/>
            <person name="Grigoriev I.V."/>
            <person name="Debuchy R."/>
            <person name="Gladieux P."/>
            <person name="Thoren M.H."/>
            <person name="Johannesson H."/>
        </authorList>
    </citation>
    <scope>NUCLEOTIDE SEQUENCE</scope>
    <source>
        <strain evidence="1">CBS 958.72</strain>
    </source>
</reference>
<accession>A0AAE0N0X2</accession>
<keyword evidence="2" id="KW-1185">Reference proteome</keyword>
<dbReference type="EMBL" id="JAULSN010000007">
    <property type="protein sequence ID" value="KAK3366776.1"/>
    <property type="molecule type" value="Genomic_DNA"/>
</dbReference>
<evidence type="ECO:0000313" key="2">
    <source>
        <dbReference type="Proteomes" id="UP001287356"/>
    </source>
</evidence>
<evidence type="ECO:0000313" key="1">
    <source>
        <dbReference type="EMBL" id="KAK3366776.1"/>
    </source>
</evidence>
<dbReference type="AlphaFoldDB" id="A0AAE0N0X2"/>
<protein>
    <recommendedName>
        <fullName evidence="3">NACHT-NTPase and P-loop NTPases N-terminal domain-containing protein</fullName>
    </recommendedName>
</protein>
<dbReference type="PANTHER" id="PTHR38886">
    <property type="entry name" value="SESA DOMAIN-CONTAINING PROTEIN"/>
    <property type="match status" value="1"/>
</dbReference>
<dbReference type="PANTHER" id="PTHR38886:SF1">
    <property type="entry name" value="NACHT-NTPASE AND P-LOOP NTPASES N-TERMINAL DOMAIN-CONTAINING PROTEIN"/>
    <property type="match status" value="1"/>
</dbReference>
<evidence type="ECO:0008006" key="3">
    <source>
        <dbReference type="Google" id="ProtNLM"/>
    </source>
</evidence>
<name>A0AAE0N0X2_9PEZI</name>
<organism evidence="1 2">
    <name type="scientific">Lasiosphaeria ovina</name>
    <dbReference type="NCBI Taxonomy" id="92902"/>
    <lineage>
        <taxon>Eukaryota</taxon>
        <taxon>Fungi</taxon>
        <taxon>Dikarya</taxon>
        <taxon>Ascomycota</taxon>
        <taxon>Pezizomycotina</taxon>
        <taxon>Sordariomycetes</taxon>
        <taxon>Sordariomycetidae</taxon>
        <taxon>Sordariales</taxon>
        <taxon>Lasiosphaeriaceae</taxon>
        <taxon>Lasiosphaeria</taxon>
    </lineage>
</organism>
<sequence>MSFGWSAGDVVAALGVLNKVRNALKESSGASSDYQGEVQCLRTLSLTIQNIDKLPLDSLNPELSRNVQEYCKQLKDPLFSFIDRIQKCYETTIGPASTTPRLLSAPKKIHWALSTAKKVRELRDKVAGPLSASCQLSCSPRLELGS</sequence>
<reference evidence="1" key="1">
    <citation type="journal article" date="2023" name="Mol. Phylogenet. Evol.">
        <title>Genome-scale phylogeny and comparative genomics of the fungal order Sordariales.</title>
        <authorList>
            <person name="Hensen N."/>
            <person name="Bonometti L."/>
            <person name="Westerberg I."/>
            <person name="Brannstrom I.O."/>
            <person name="Guillou S."/>
            <person name="Cros-Aarteil S."/>
            <person name="Calhoun S."/>
            <person name="Haridas S."/>
            <person name="Kuo A."/>
            <person name="Mondo S."/>
            <person name="Pangilinan J."/>
            <person name="Riley R."/>
            <person name="LaButti K."/>
            <person name="Andreopoulos B."/>
            <person name="Lipzen A."/>
            <person name="Chen C."/>
            <person name="Yan M."/>
            <person name="Daum C."/>
            <person name="Ng V."/>
            <person name="Clum A."/>
            <person name="Steindorff A."/>
            <person name="Ohm R.A."/>
            <person name="Martin F."/>
            <person name="Silar P."/>
            <person name="Natvig D.O."/>
            <person name="Lalanne C."/>
            <person name="Gautier V."/>
            <person name="Ament-Velasquez S.L."/>
            <person name="Kruys A."/>
            <person name="Hutchinson M.I."/>
            <person name="Powell A.J."/>
            <person name="Barry K."/>
            <person name="Miller A.N."/>
            <person name="Grigoriev I.V."/>
            <person name="Debuchy R."/>
            <person name="Gladieux P."/>
            <person name="Hiltunen Thoren M."/>
            <person name="Johannesson H."/>
        </authorList>
    </citation>
    <scope>NUCLEOTIDE SEQUENCE</scope>
    <source>
        <strain evidence="1">CBS 958.72</strain>
    </source>
</reference>
<comment type="caution">
    <text evidence="1">The sequence shown here is derived from an EMBL/GenBank/DDBJ whole genome shotgun (WGS) entry which is preliminary data.</text>
</comment>
<gene>
    <name evidence="1" type="ORF">B0T24DRAFT_633598</name>
</gene>
<dbReference type="Proteomes" id="UP001287356">
    <property type="component" value="Unassembled WGS sequence"/>
</dbReference>
<proteinExistence type="predicted"/>